<dbReference type="Pfam" id="PF05635">
    <property type="entry name" value="23S_rRNA_IVP"/>
    <property type="match status" value="1"/>
</dbReference>
<dbReference type="PANTHER" id="PTHR38471:SF2">
    <property type="entry name" value="FOUR HELIX BUNDLE PROTEIN"/>
    <property type="match status" value="1"/>
</dbReference>
<proteinExistence type="predicted"/>
<dbReference type="EMBL" id="JBHLWI010000038">
    <property type="protein sequence ID" value="MFC0263850.1"/>
    <property type="molecule type" value="Genomic_DNA"/>
</dbReference>
<dbReference type="Gene3D" id="1.20.1440.60">
    <property type="entry name" value="23S rRNA-intervening sequence"/>
    <property type="match status" value="1"/>
</dbReference>
<dbReference type="InterPro" id="IPR012657">
    <property type="entry name" value="23S_rRNA-intervening_sequence"/>
</dbReference>
<reference evidence="1 2" key="1">
    <citation type="submission" date="2024-09" db="EMBL/GenBank/DDBJ databases">
        <authorList>
            <person name="Sun Q."/>
            <person name="Mori K."/>
        </authorList>
    </citation>
    <scope>NUCLEOTIDE SEQUENCE [LARGE SCALE GENOMIC DNA]</scope>
    <source>
        <strain evidence="1 2">CCM 7650</strain>
    </source>
</reference>
<sequence length="116" mass="12892">MKKDLKDRTKKFALTVIDMVENIPNKPAGNVIKRQLLKSSTSIGANYRSALRGRSKAEFISKIGIVEEEADETVFWLELLNDSGLVHQSLINPLLDEANQLTAIFTSMGKTAKTTK</sequence>
<evidence type="ECO:0000313" key="2">
    <source>
        <dbReference type="Proteomes" id="UP001589797"/>
    </source>
</evidence>
<dbReference type="NCBIfam" id="TIGR02436">
    <property type="entry name" value="four helix bundle protein"/>
    <property type="match status" value="1"/>
</dbReference>
<organism evidence="1 2">
    <name type="scientific">Fontibacter flavus</name>
    <dbReference type="NCBI Taxonomy" id="654838"/>
    <lineage>
        <taxon>Bacteria</taxon>
        <taxon>Pseudomonadati</taxon>
        <taxon>Bacteroidota</taxon>
        <taxon>Cytophagia</taxon>
        <taxon>Cytophagales</taxon>
        <taxon>Cyclobacteriaceae</taxon>
        <taxon>Fontibacter</taxon>
    </lineage>
</organism>
<dbReference type="PIRSF" id="PIRSF035652">
    <property type="entry name" value="CHP02436"/>
    <property type="match status" value="1"/>
</dbReference>
<dbReference type="Proteomes" id="UP001589797">
    <property type="component" value="Unassembled WGS sequence"/>
</dbReference>
<evidence type="ECO:0000313" key="1">
    <source>
        <dbReference type="EMBL" id="MFC0263850.1"/>
    </source>
</evidence>
<accession>A0ABV6FX52</accession>
<protein>
    <submittedName>
        <fullName evidence="1">Four helix bundle protein</fullName>
    </submittedName>
</protein>
<dbReference type="InterPro" id="IPR036583">
    <property type="entry name" value="23S_rRNA_IVS_sf"/>
</dbReference>
<dbReference type="RefSeq" id="WP_382388359.1">
    <property type="nucleotide sequence ID" value="NZ_JBHLWI010000038.1"/>
</dbReference>
<dbReference type="SUPFAM" id="SSF158446">
    <property type="entry name" value="IVS-encoded protein-like"/>
    <property type="match status" value="1"/>
</dbReference>
<comment type="caution">
    <text evidence="1">The sequence shown here is derived from an EMBL/GenBank/DDBJ whole genome shotgun (WGS) entry which is preliminary data.</text>
</comment>
<dbReference type="PANTHER" id="PTHR38471">
    <property type="entry name" value="FOUR HELIX BUNDLE PROTEIN"/>
    <property type="match status" value="1"/>
</dbReference>
<keyword evidence="2" id="KW-1185">Reference proteome</keyword>
<name>A0ABV6FX52_9BACT</name>
<gene>
    <name evidence="1" type="ORF">ACFFIP_14245</name>
</gene>